<organism evidence="3 4">
    <name type="scientific">Streptomyces alkaliterrae</name>
    <dbReference type="NCBI Taxonomy" id="2213162"/>
    <lineage>
        <taxon>Bacteria</taxon>
        <taxon>Bacillati</taxon>
        <taxon>Actinomycetota</taxon>
        <taxon>Actinomycetes</taxon>
        <taxon>Kitasatosporales</taxon>
        <taxon>Streptomycetaceae</taxon>
        <taxon>Streptomyces</taxon>
    </lineage>
</organism>
<evidence type="ECO:0000313" key="3">
    <source>
        <dbReference type="EMBL" id="MQS03910.1"/>
    </source>
</evidence>
<accession>A0A5P0YVB5</accession>
<dbReference type="InterPro" id="IPR057170">
    <property type="entry name" value="DUF7848"/>
</dbReference>
<dbReference type="Proteomes" id="UP000320857">
    <property type="component" value="Unassembled WGS sequence"/>
</dbReference>
<name>A0A5P0YVB5_9ACTN</name>
<dbReference type="AlphaFoldDB" id="A0A5P0YVB5"/>
<keyword evidence="4" id="KW-1185">Reference proteome</keyword>
<feature type="domain" description="DUF7848" evidence="1">
    <location>
        <begin position="1"/>
        <end position="73"/>
    </location>
</feature>
<dbReference type="RefSeq" id="WP_143649475.1">
    <property type="nucleotide sequence ID" value="NZ_JABJXA010000062.1"/>
</dbReference>
<evidence type="ECO:0000313" key="5">
    <source>
        <dbReference type="Proteomes" id="UP000517765"/>
    </source>
</evidence>
<gene>
    <name evidence="3" type="ORF">FNX44_018935</name>
    <name evidence="2" type="ORF">H3147_12640</name>
</gene>
<dbReference type="EMBL" id="VJYK02000217">
    <property type="protein sequence ID" value="MQS03910.1"/>
    <property type="molecule type" value="Genomic_DNA"/>
</dbReference>
<evidence type="ECO:0000313" key="4">
    <source>
        <dbReference type="Proteomes" id="UP000320857"/>
    </source>
</evidence>
<comment type="caution">
    <text evidence="3">The sequence shown here is derived from an EMBL/GenBank/DDBJ whole genome shotgun (WGS) entry which is preliminary data.</text>
</comment>
<dbReference type="Proteomes" id="UP000517765">
    <property type="component" value="Unassembled WGS sequence"/>
</dbReference>
<evidence type="ECO:0000313" key="2">
    <source>
        <dbReference type="EMBL" id="MBB1259674.1"/>
    </source>
</evidence>
<sequence length="91" mass="9857">MTRRVFRFVPFTIEQDQSAAPEYEACCVSGDEAECGAASGSYGHPGPVEEWLRRHTQATGHLRYRRSFGDYAVLRPPAGLVVLGPTSGGTA</sequence>
<proteinExistence type="predicted"/>
<reference evidence="3 4" key="1">
    <citation type="submission" date="2019-10" db="EMBL/GenBank/DDBJ databases">
        <title>Streptomyces sp. nov., a novel actinobacterium isolated from alkaline environment.</title>
        <authorList>
            <person name="Golinska P."/>
        </authorList>
    </citation>
    <scope>NUCLEOTIDE SEQUENCE [LARGE SCALE GENOMIC DNA]</scope>
    <source>
        <strain evidence="3 4">OF1</strain>
    </source>
</reference>
<dbReference type="EMBL" id="JABJXA010000062">
    <property type="protein sequence ID" value="MBB1259674.1"/>
    <property type="molecule type" value="Genomic_DNA"/>
</dbReference>
<dbReference type="Pfam" id="PF25232">
    <property type="entry name" value="DUF7848"/>
    <property type="match status" value="1"/>
</dbReference>
<protein>
    <recommendedName>
        <fullName evidence="1">DUF7848 domain-containing protein</fullName>
    </recommendedName>
</protein>
<reference evidence="5" key="2">
    <citation type="submission" date="2020-05" db="EMBL/GenBank/DDBJ databases">
        <title>Classification of alakaliphilic streptomycetes isolated from an alkaline soil next to Lonar Crater, India and a proposal for the recognition of Streptomyces alkaliterrae sp. nov.</title>
        <authorList>
            <person name="Golinska P."/>
        </authorList>
    </citation>
    <scope>NUCLEOTIDE SEQUENCE [LARGE SCALE GENOMIC DNA]</scope>
    <source>
        <strain evidence="5">OF8</strain>
    </source>
</reference>
<evidence type="ECO:0000259" key="1">
    <source>
        <dbReference type="Pfam" id="PF25232"/>
    </source>
</evidence>
<reference evidence="2" key="3">
    <citation type="journal article" name="Syst. Appl. Microbiol.">
        <title>Streptomyces alkaliterrae sp. nov., isolated from an alkaline soil, and emended descriptions of Streptomyces alkaliphilus, Streptomyces calidiresistens and Streptomyces durbertensis.</title>
        <authorList>
            <person name="Swiecimska M."/>
            <person name="Golinska P."/>
            <person name="Nouioui I."/>
            <person name="Wypij M."/>
            <person name="Rai M."/>
            <person name="Sangal V."/>
            <person name="Goodfellow M."/>
        </authorList>
    </citation>
    <scope>NUCLEOTIDE SEQUENCE</scope>
    <source>
        <strain evidence="2">OF8</strain>
    </source>
</reference>